<sequence>MIDGSGFRSPQTDLGQALRMAWWSYVRRLDTEMEAAGFPKRRASMNYVFALYALPGPMTISQMGRQFDVSRQAASKLVGELRDRGFVQTAASTTDQREKVVKLTPKAIEYVAMRRRAAAALDEAIRERVGPTGADELRKVLDAVGEAAWGKEGFDPVNLYRAPDLW</sequence>
<protein>
    <submittedName>
        <fullName evidence="2">MarR family transcriptional regulator</fullName>
    </submittedName>
</protein>
<dbReference type="InterPro" id="IPR039422">
    <property type="entry name" value="MarR/SlyA-like"/>
</dbReference>
<dbReference type="SMART" id="SM00347">
    <property type="entry name" value="HTH_MARR"/>
    <property type="match status" value="1"/>
</dbReference>
<feature type="domain" description="HTH marR-type" evidence="1">
    <location>
        <begin position="11"/>
        <end position="146"/>
    </location>
</feature>
<dbReference type="InterPro" id="IPR000835">
    <property type="entry name" value="HTH_MarR-typ"/>
</dbReference>
<evidence type="ECO:0000313" key="3">
    <source>
        <dbReference type="Proteomes" id="UP000682202"/>
    </source>
</evidence>
<dbReference type="GO" id="GO:0006950">
    <property type="term" value="P:response to stress"/>
    <property type="evidence" value="ECO:0007669"/>
    <property type="project" value="TreeGrafter"/>
</dbReference>
<dbReference type="KEGG" id="mspg:F6B93_16960"/>
<dbReference type="PANTHER" id="PTHR33164">
    <property type="entry name" value="TRANSCRIPTIONAL REGULATOR, MARR FAMILY"/>
    <property type="match status" value="1"/>
</dbReference>
<dbReference type="AlphaFoldDB" id="A0A975PXX4"/>
<dbReference type="RefSeq" id="WP_211696119.1">
    <property type="nucleotide sequence ID" value="NZ_CP046600.1"/>
</dbReference>
<dbReference type="PROSITE" id="PS50995">
    <property type="entry name" value="HTH_MARR_2"/>
    <property type="match status" value="1"/>
</dbReference>
<dbReference type="GO" id="GO:0003700">
    <property type="term" value="F:DNA-binding transcription factor activity"/>
    <property type="evidence" value="ECO:0007669"/>
    <property type="project" value="InterPro"/>
</dbReference>
<dbReference type="InterPro" id="IPR036388">
    <property type="entry name" value="WH-like_DNA-bd_sf"/>
</dbReference>
<name>A0A975PXX4_9MYCO</name>
<dbReference type="SUPFAM" id="SSF46785">
    <property type="entry name" value="Winged helix' DNA-binding domain"/>
    <property type="match status" value="1"/>
</dbReference>
<accession>A0A975PXX4</accession>
<gene>
    <name evidence="2" type="ORF">F6B93_16960</name>
</gene>
<dbReference type="InterPro" id="IPR036390">
    <property type="entry name" value="WH_DNA-bd_sf"/>
</dbReference>
<dbReference type="Gene3D" id="1.10.10.10">
    <property type="entry name" value="Winged helix-like DNA-binding domain superfamily/Winged helix DNA-binding domain"/>
    <property type="match status" value="1"/>
</dbReference>
<dbReference type="PANTHER" id="PTHR33164:SF43">
    <property type="entry name" value="HTH-TYPE TRANSCRIPTIONAL REPRESSOR YETL"/>
    <property type="match status" value="1"/>
</dbReference>
<keyword evidence="3" id="KW-1185">Reference proteome</keyword>
<reference evidence="2" key="1">
    <citation type="submission" date="2019-12" db="EMBL/GenBank/DDBJ databases">
        <title>Mycobacterium spongiae sp. nov.</title>
        <authorList>
            <person name="Stinear T."/>
        </authorList>
    </citation>
    <scope>NUCLEOTIDE SEQUENCE</scope>
    <source>
        <strain evidence="2">FSD4b-SM</strain>
    </source>
</reference>
<proteinExistence type="predicted"/>
<dbReference type="Pfam" id="PF12802">
    <property type="entry name" value="MarR_2"/>
    <property type="match status" value="1"/>
</dbReference>
<organism evidence="2 3">
    <name type="scientific">Mycobacterium spongiae</name>
    <dbReference type="NCBI Taxonomy" id="886343"/>
    <lineage>
        <taxon>Bacteria</taxon>
        <taxon>Bacillati</taxon>
        <taxon>Actinomycetota</taxon>
        <taxon>Actinomycetes</taxon>
        <taxon>Mycobacteriales</taxon>
        <taxon>Mycobacteriaceae</taxon>
        <taxon>Mycobacterium</taxon>
    </lineage>
</organism>
<dbReference type="EMBL" id="CP046600">
    <property type="protein sequence ID" value="QUR68547.1"/>
    <property type="molecule type" value="Genomic_DNA"/>
</dbReference>
<evidence type="ECO:0000313" key="2">
    <source>
        <dbReference type="EMBL" id="QUR68547.1"/>
    </source>
</evidence>
<evidence type="ECO:0000259" key="1">
    <source>
        <dbReference type="PROSITE" id="PS50995"/>
    </source>
</evidence>
<dbReference type="Proteomes" id="UP000682202">
    <property type="component" value="Chromosome"/>
</dbReference>